<name>A0A1H1PIK7_9CELL</name>
<sequence length="227" mass="24864">MTSAQRDVDALVDFCKKNLGEQEIWSTPEGYPDSLALCIIDAIYSTGSHYTSVTNVIARYREAGGSKDGASALLRSFEEAGGPRPWAETVAQNVKPANTRPGAPLKADVIRDAAQLMVDLEIDTVADLDAEVGKSPQDNRVHTRWKKLTSQRSGVTYNYLLILAGQPSVKPDRMVLRFLADALDREDSLSTTEAVDLISAAAEKLEVSPRTLDHVVWRYASGRELTD</sequence>
<dbReference type="EMBL" id="LT629776">
    <property type="protein sequence ID" value="SDS10910.1"/>
    <property type="molecule type" value="Genomic_DNA"/>
</dbReference>
<protein>
    <recommendedName>
        <fullName evidence="3">Heme peroxidase</fullName>
    </recommendedName>
</protein>
<evidence type="ECO:0000313" key="2">
    <source>
        <dbReference type="Proteomes" id="UP000185663"/>
    </source>
</evidence>
<dbReference type="OrthoDB" id="2962349at2"/>
<keyword evidence="2" id="KW-1185">Reference proteome</keyword>
<dbReference type="RefSeq" id="WP_083371682.1">
    <property type="nucleotide sequence ID" value="NZ_LT629776.1"/>
</dbReference>
<dbReference type="Proteomes" id="UP000185663">
    <property type="component" value="Chromosome I"/>
</dbReference>
<gene>
    <name evidence="1" type="ORF">SAMN04489860_0813</name>
</gene>
<evidence type="ECO:0000313" key="1">
    <source>
        <dbReference type="EMBL" id="SDS10910.1"/>
    </source>
</evidence>
<dbReference type="AlphaFoldDB" id="A0A1H1PIK7"/>
<reference evidence="2" key="1">
    <citation type="submission" date="2016-10" db="EMBL/GenBank/DDBJ databases">
        <authorList>
            <person name="Varghese N."/>
            <person name="Submissions S."/>
        </authorList>
    </citation>
    <scope>NUCLEOTIDE SEQUENCE [LARGE SCALE GENOMIC DNA]</scope>
    <source>
        <strain evidence="2">DSM 22126</strain>
    </source>
</reference>
<accession>A0A1H1PIK7</accession>
<evidence type="ECO:0008006" key="3">
    <source>
        <dbReference type="Google" id="ProtNLM"/>
    </source>
</evidence>
<organism evidence="1 2">
    <name type="scientific">Paraoerskovia marina</name>
    <dbReference type="NCBI Taxonomy" id="545619"/>
    <lineage>
        <taxon>Bacteria</taxon>
        <taxon>Bacillati</taxon>
        <taxon>Actinomycetota</taxon>
        <taxon>Actinomycetes</taxon>
        <taxon>Micrococcales</taxon>
        <taxon>Cellulomonadaceae</taxon>
        <taxon>Paraoerskovia</taxon>
    </lineage>
</organism>
<proteinExistence type="predicted"/>